<proteinExistence type="predicted"/>
<dbReference type="Proteomes" id="UP000789901">
    <property type="component" value="Unassembled WGS sequence"/>
</dbReference>
<evidence type="ECO:0000313" key="2">
    <source>
        <dbReference type="Proteomes" id="UP000789901"/>
    </source>
</evidence>
<dbReference type="EMBL" id="CAJVQB010014458">
    <property type="protein sequence ID" value="CAG8768513.1"/>
    <property type="molecule type" value="Genomic_DNA"/>
</dbReference>
<comment type="caution">
    <text evidence="1">The sequence shown here is derived from an EMBL/GenBank/DDBJ whole genome shotgun (WGS) entry which is preliminary data.</text>
</comment>
<reference evidence="1 2" key="1">
    <citation type="submission" date="2021-06" db="EMBL/GenBank/DDBJ databases">
        <authorList>
            <person name="Kallberg Y."/>
            <person name="Tangrot J."/>
            <person name="Rosling A."/>
        </authorList>
    </citation>
    <scope>NUCLEOTIDE SEQUENCE [LARGE SCALE GENOMIC DNA]</scope>
    <source>
        <strain evidence="1 2">120-4 pot B 10/14</strain>
    </source>
</reference>
<name>A0ABN7VFW8_GIGMA</name>
<accession>A0ABN7VFW8</accession>
<protein>
    <submittedName>
        <fullName evidence="1">12101_t:CDS:1</fullName>
    </submittedName>
</protein>
<organism evidence="1 2">
    <name type="scientific">Gigaspora margarita</name>
    <dbReference type="NCBI Taxonomy" id="4874"/>
    <lineage>
        <taxon>Eukaryota</taxon>
        <taxon>Fungi</taxon>
        <taxon>Fungi incertae sedis</taxon>
        <taxon>Mucoromycota</taxon>
        <taxon>Glomeromycotina</taxon>
        <taxon>Glomeromycetes</taxon>
        <taxon>Diversisporales</taxon>
        <taxon>Gigasporaceae</taxon>
        <taxon>Gigaspora</taxon>
    </lineage>
</organism>
<gene>
    <name evidence="1" type="ORF">GMARGA_LOCUS18258</name>
</gene>
<sequence>LKHYELLFEYSADSLITLERYIACVHISSVTSSGDTSSSEFRYYCNHISPIEGFPVQIVVVVVEESNVHFELMDRCPTKLEIVPEGLRPLRQTTTTNVVICAPLSNAADNT</sequence>
<evidence type="ECO:0000313" key="1">
    <source>
        <dbReference type="EMBL" id="CAG8768513.1"/>
    </source>
</evidence>
<feature type="non-terminal residue" evidence="1">
    <location>
        <position position="1"/>
    </location>
</feature>
<keyword evidence="2" id="KW-1185">Reference proteome</keyword>